<reference evidence="1 2" key="1">
    <citation type="submission" date="2009-06" db="EMBL/GenBank/DDBJ databases">
        <title>The Genome Sequence of Lactobacillus coleohominis strain 101-4-CHN.</title>
        <authorList>
            <consortium name="The Broad Institute Genome Sequencing Platform"/>
            <person name="Ward D."/>
            <person name="Young S.K."/>
            <person name="Zeng Q."/>
            <person name="Koehrsen M."/>
            <person name="Alvarado L."/>
            <person name="Berlin A."/>
            <person name="Borenstein D."/>
            <person name="Chen Z."/>
            <person name="Engels R."/>
            <person name="Freedman E."/>
            <person name="Gellesch M."/>
            <person name="Goldberg J."/>
            <person name="Griggs A."/>
            <person name="Gujja S."/>
            <person name="Heiman D."/>
            <person name="Hepburn T."/>
            <person name="Howarth C."/>
            <person name="Jen D."/>
            <person name="Larson L."/>
            <person name="Lewis B."/>
            <person name="Mehta T."/>
            <person name="Park D."/>
            <person name="Pearson M."/>
            <person name="Roberts A."/>
            <person name="Saif S."/>
            <person name="Shea T."/>
            <person name="Shenoy N."/>
            <person name="Sisk P."/>
            <person name="Stolte C."/>
            <person name="Sykes S."/>
            <person name="Walk T."/>
            <person name="White J."/>
            <person name="Yandava C."/>
            <person name="Liu Y."/>
            <person name="Xu Q."/>
            <person name="Lander E."/>
            <person name="Nusbaum C."/>
            <person name="Galagan J."/>
            <person name="Birren B."/>
        </authorList>
    </citation>
    <scope>NUCLEOTIDE SEQUENCE [LARGE SCALE GENOMIC DNA]</scope>
    <source>
        <strain evidence="1 2">101-4-CHN</strain>
    </source>
</reference>
<dbReference type="eggNOG" id="COG2384">
    <property type="taxonomic scope" value="Bacteria"/>
</dbReference>
<evidence type="ECO:0000313" key="1">
    <source>
        <dbReference type="EMBL" id="EEU30779.1"/>
    </source>
</evidence>
<dbReference type="HOGENOM" id="CLU_071037_0_1_9"/>
<proteinExistence type="predicted"/>
<dbReference type="Gene3D" id="1.10.287.1890">
    <property type="match status" value="1"/>
</dbReference>
<dbReference type="PANTHER" id="PTHR38451:SF1">
    <property type="entry name" value="TRNA (ADENINE(22)-N(1))-METHYLTRANSFERASE"/>
    <property type="match status" value="1"/>
</dbReference>
<organism evidence="1 2">
    <name type="scientific">Limosilactobacillus coleohominis 101-4-CHN</name>
    <dbReference type="NCBI Taxonomy" id="575594"/>
    <lineage>
        <taxon>Bacteria</taxon>
        <taxon>Bacillati</taxon>
        <taxon>Bacillota</taxon>
        <taxon>Bacilli</taxon>
        <taxon>Lactobacillales</taxon>
        <taxon>Lactobacillaceae</taxon>
        <taxon>Limosilactobacillus</taxon>
    </lineage>
</organism>
<accession>C7XU18</accession>
<evidence type="ECO:0008006" key="3">
    <source>
        <dbReference type="Google" id="ProtNLM"/>
    </source>
</evidence>
<dbReference type="SUPFAM" id="SSF53335">
    <property type="entry name" value="S-adenosyl-L-methionine-dependent methyltransferases"/>
    <property type="match status" value="1"/>
</dbReference>
<gene>
    <name evidence="1" type="ORF">HMPREF0501_00184</name>
</gene>
<dbReference type="STRING" id="575594.HMPREF0501_00184"/>
<dbReference type="Pfam" id="PF04816">
    <property type="entry name" value="TrmK"/>
    <property type="match status" value="1"/>
</dbReference>
<dbReference type="InterPro" id="IPR006901">
    <property type="entry name" value="TrmK"/>
</dbReference>
<dbReference type="PIRSF" id="PIRSF018637">
    <property type="entry name" value="TrmK"/>
    <property type="match status" value="1"/>
</dbReference>
<dbReference type="RefSeq" id="WP_006915923.1">
    <property type="nucleotide sequence ID" value="NZ_GG698802.1"/>
</dbReference>
<name>C7XU18_9LACO</name>
<protein>
    <recommendedName>
        <fullName evidence="3">SAM-dependent methyltransferase</fullName>
    </recommendedName>
</protein>
<dbReference type="OrthoDB" id="5881184at2"/>
<dbReference type="InterPro" id="IPR029063">
    <property type="entry name" value="SAM-dependent_MTases_sf"/>
</dbReference>
<keyword evidence="2" id="KW-1185">Reference proteome</keyword>
<dbReference type="Proteomes" id="UP000003987">
    <property type="component" value="Unassembled WGS sequence"/>
</dbReference>
<sequence length="236" mass="26424">MDANHLSKRLATVAQYVPDGARLADIGSDHAYLPAALLIQKRIRYAVAGEVAKGPFENEQKEIQRLGFQKQLIPRLADGMAAVHPDDQINVVTIAGMGGSLIARILDEGQAQLAGVQRLILQPNVGEHQVRKWLMNHQYQIMAEQMLAEDGHVYEVIVAEPTVCPVRYGAKELLFGPFLLEKPTPIFITKWQQELERCQNAVNQMHQAATVPVERLQRMQQKINLIKEVLSHDDGN</sequence>
<evidence type="ECO:0000313" key="2">
    <source>
        <dbReference type="Proteomes" id="UP000003987"/>
    </source>
</evidence>
<dbReference type="GO" id="GO:0160105">
    <property type="term" value="F:tRNA (adenine(22)-N1)-methyltransferase activity"/>
    <property type="evidence" value="ECO:0007669"/>
    <property type="project" value="InterPro"/>
</dbReference>
<dbReference type="EMBL" id="GG698802">
    <property type="protein sequence ID" value="EEU30779.1"/>
    <property type="molecule type" value="Genomic_DNA"/>
</dbReference>
<dbReference type="PANTHER" id="PTHR38451">
    <property type="entry name" value="TRNA (ADENINE(22)-N(1))-METHYLTRANSFERASE"/>
    <property type="match status" value="1"/>
</dbReference>
<dbReference type="Gene3D" id="3.40.50.150">
    <property type="entry name" value="Vaccinia Virus protein VP39"/>
    <property type="match status" value="1"/>
</dbReference>
<dbReference type="AlphaFoldDB" id="C7XU18"/>